<dbReference type="GO" id="GO:0005840">
    <property type="term" value="C:ribosome"/>
    <property type="evidence" value="ECO:0007669"/>
    <property type="project" value="UniProtKB-KW"/>
</dbReference>
<keyword evidence="4" id="KW-0699">rRNA-binding</keyword>
<evidence type="ECO:0000313" key="6">
    <source>
        <dbReference type="Proteomes" id="UP000198901"/>
    </source>
</evidence>
<dbReference type="InterPro" id="IPR012677">
    <property type="entry name" value="Nucleotide-bd_a/b_plait_sf"/>
</dbReference>
<dbReference type="AlphaFoldDB" id="A0A1G9N551"/>
<evidence type="ECO:0000256" key="1">
    <source>
        <dbReference type="ARBA" id="ARBA00006700"/>
    </source>
</evidence>
<dbReference type="OrthoDB" id="9797862at2"/>
<keyword evidence="3 4" id="KW-0687">Ribonucleoprotein</keyword>
<name>A0A1G9N551_9BACT</name>
<comment type="similarity">
    <text evidence="1 4">Belongs to the universal ribosomal protein uL23 family.</text>
</comment>
<keyword evidence="6" id="KW-1185">Reference proteome</keyword>
<dbReference type="STRING" id="563176.SAMN04488090_1847"/>
<gene>
    <name evidence="4" type="primary">rplW</name>
    <name evidence="5" type="ORF">SAMN04488090_1847</name>
</gene>
<evidence type="ECO:0000313" key="5">
    <source>
        <dbReference type="EMBL" id="SDL80975.1"/>
    </source>
</evidence>
<dbReference type="GO" id="GO:0003735">
    <property type="term" value="F:structural constituent of ribosome"/>
    <property type="evidence" value="ECO:0007669"/>
    <property type="project" value="InterPro"/>
</dbReference>
<keyword evidence="4" id="KW-0694">RNA-binding</keyword>
<sequence length="95" mass="10506">MSIIIRPLLTEKSTAQNEQGKYGFEVALTANKVEIKKAIEKMYGVKVESVNTLRQIGKKKSRSTRTKITSGNTSTIKKAIVTVAEGEVIDFYQGI</sequence>
<dbReference type="InterPro" id="IPR012678">
    <property type="entry name" value="Ribosomal_uL23/eL15/eS24_sf"/>
</dbReference>
<dbReference type="HAMAP" id="MF_01369_B">
    <property type="entry name" value="Ribosomal_uL23_B"/>
    <property type="match status" value="1"/>
</dbReference>
<evidence type="ECO:0000256" key="2">
    <source>
        <dbReference type="ARBA" id="ARBA00022980"/>
    </source>
</evidence>
<dbReference type="GO" id="GO:0019843">
    <property type="term" value="F:rRNA binding"/>
    <property type="evidence" value="ECO:0007669"/>
    <property type="project" value="UniProtKB-UniRule"/>
</dbReference>
<dbReference type="EMBL" id="FNGS01000003">
    <property type="protein sequence ID" value="SDL80975.1"/>
    <property type="molecule type" value="Genomic_DNA"/>
</dbReference>
<evidence type="ECO:0000256" key="4">
    <source>
        <dbReference type="HAMAP-Rule" id="MF_01369"/>
    </source>
</evidence>
<dbReference type="PANTHER" id="PTHR11620">
    <property type="entry name" value="60S RIBOSOMAL PROTEIN L23A"/>
    <property type="match status" value="1"/>
</dbReference>
<dbReference type="SUPFAM" id="SSF54189">
    <property type="entry name" value="Ribosomal proteins S24e, L23 and L15e"/>
    <property type="match status" value="1"/>
</dbReference>
<reference evidence="5 6" key="1">
    <citation type="submission" date="2016-10" db="EMBL/GenBank/DDBJ databases">
        <authorList>
            <person name="de Groot N.N."/>
        </authorList>
    </citation>
    <scope>NUCLEOTIDE SEQUENCE [LARGE SCALE GENOMIC DNA]</scope>
    <source>
        <strain evidence="5 6">DSM 21668</strain>
    </source>
</reference>
<dbReference type="GO" id="GO:1990904">
    <property type="term" value="C:ribonucleoprotein complex"/>
    <property type="evidence" value="ECO:0007669"/>
    <property type="project" value="UniProtKB-KW"/>
</dbReference>
<dbReference type="Gene3D" id="3.30.70.330">
    <property type="match status" value="1"/>
</dbReference>
<protein>
    <recommendedName>
        <fullName evidence="4">Large ribosomal subunit protein uL23</fullName>
    </recommendedName>
</protein>
<organism evidence="5 6">
    <name type="scientific">Siphonobacter aquaeclarae</name>
    <dbReference type="NCBI Taxonomy" id="563176"/>
    <lineage>
        <taxon>Bacteria</taxon>
        <taxon>Pseudomonadati</taxon>
        <taxon>Bacteroidota</taxon>
        <taxon>Cytophagia</taxon>
        <taxon>Cytophagales</taxon>
        <taxon>Cytophagaceae</taxon>
        <taxon>Siphonobacter</taxon>
    </lineage>
</organism>
<dbReference type="NCBIfam" id="NF004363">
    <property type="entry name" value="PRK05738.2-4"/>
    <property type="match status" value="1"/>
</dbReference>
<dbReference type="GO" id="GO:0006412">
    <property type="term" value="P:translation"/>
    <property type="evidence" value="ECO:0007669"/>
    <property type="project" value="UniProtKB-UniRule"/>
</dbReference>
<comment type="subunit">
    <text evidence="4">Part of the 50S ribosomal subunit. Contacts protein L29, and trigger factor when it is bound to the ribosome.</text>
</comment>
<proteinExistence type="inferred from homology"/>
<evidence type="ECO:0000256" key="3">
    <source>
        <dbReference type="ARBA" id="ARBA00023274"/>
    </source>
</evidence>
<dbReference type="Pfam" id="PF00276">
    <property type="entry name" value="Ribosomal_L23"/>
    <property type="match status" value="1"/>
</dbReference>
<accession>A0A1G9N551</accession>
<keyword evidence="2 4" id="KW-0689">Ribosomal protein</keyword>
<comment type="function">
    <text evidence="4">One of the early assembly proteins it binds 23S rRNA. One of the proteins that surrounds the polypeptide exit tunnel on the outside of the ribosome. Forms the main docking site for trigger factor binding to the ribosome.</text>
</comment>
<dbReference type="InterPro" id="IPR013025">
    <property type="entry name" value="Ribosomal_uL23-like"/>
</dbReference>
<dbReference type="RefSeq" id="WP_093200751.1">
    <property type="nucleotide sequence ID" value="NZ_FNGS01000003.1"/>
</dbReference>
<dbReference type="Proteomes" id="UP000198901">
    <property type="component" value="Unassembled WGS sequence"/>
</dbReference>